<dbReference type="GeneID" id="100378025"/>
<organism evidence="2 3">
    <name type="scientific">Saccoglossus kowalevskii</name>
    <name type="common">Acorn worm</name>
    <dbReference type="NCBI Taxonomy" id="10224"/>
    <lineage>
        <taxon>Eukaryota</taxon>
        <taxon>Metazoa</taxon>
        <taxon>Hemichordata</taxon>
        <taxon>Enteropneusta</taxon>
        <taxon>Harrimaniidae</taxon>
        <taxon>Saccoglossus</taxon>
    </lineage>
</organism>
<name>A0ABM0MEX3_SACKO</name>
<keyword evidence="2" id="KW-1185">Reference proteome</keyword>
<dbReference type="Proteomes" id="UP000694865">
    <property type="component" value="Unplaced"/>
</dbReference>
<feature type="region of interest" description="Disordered" evidence="1">
    <location>
        <begin position="100"/>
        <end position="129"/>
    </location>
</feature>
<feature type="region of interest" description="Disordered" evidence="1">
    <location>
        <begin position="1"/>
        <end position="36"/>
    </location>
</feature>
<proteinExistence type="predicted"/>
<gene>
    <name evidence="3" type="primary">LOC100378025</name>
</gene>
<protein>
    <submittedName>
        <fullName evidence="3">Uncharacterized protein LOC100378025</fullName>
    </submittedName>
</protein>
<reference evidence="3" key="1">
    <citation type="submission" date="2025-08" db="UniProtKB">
        <authorList>
            <consortium name="RefSeq"/>
        </authorList>
    </citation>
    <scope>IDENTIFICATION</scope>
    <source>
        <tissue evidence="3">Testes</tissue>
    </source>
</reference>
<evidence type="ECO:0000313" key="2">
    <source>
        <dbReference type="Proteomes" id="UP000694865"/>
    </source>
</evidence>
<sequence length="181" mass="20364">MTLRSMAKYNKASQIQPSRSSENSITAAETSVKTNGAFQTRREPLIQAHDTSSQFTAITNTQSIQLSSVSSTPAQRVKMVSSLQREDVWEPKLVTAKRMLAKNQHQDTSNTSRYENNQDDSKVVTKKKSRGRKNLYFSIKPQQSLGIKTLRVTEGKKKGATFHDLLEATIIKCSERLQESQ</sequence>
<accession>A0ABM0MEX3</accession>
<feature type="compositionally biased region" description="Polar residues" evidence="1">
    <location>
        <begin position="106"/>
        <end position="115"/>
    </location>
</feature>
<dbReference type="RefSeq" id="XP_006818564.1">
    <property type="nucleotide sequence ID" value="XM_006818501.1"/>
</dbReference>
<evidence type="ECO:0000256" key="1">
    <source>
        <dbReference type="SAM" id="MobiDB-lite"/>
    </source>
</evidence>
<evidence type="ECO:0000313" key="3">
    <source>
        <dbReference type="RefSeq" id="XP_006818564.1"/>
    </source>
</evidence>
<feature type="compositionally biased region" description="Polar residues" evidence="1">
    <location>
        <begin position="11"/>
        <end position="36"/>
    </location>
</feature>